<dbReference type="SUPFAM" id="SSF54786">
    <property type="entry name" value="YcfA/nrd intein domain"/>
    <property type="match status" value="1"/>
</dbReference>
<accession>A0A1F8DPC6</accession>
<keyword evidence="2" id="KW-1277">Toxin-antitoxin system</keyword>
<keyword evidence="5" id="KW-0378">Hydrolase</keyword>
<comment type="similarity">
    <text evidence="1">Belongs to the HicA mRNA interferase family.</text>
</comment>
<dbReference type="InterPro" id="IPR038570">
    <property type="entry name" value="HicA_sf"/>
</dbReference>
<keyword evidence="7" id="KW-0346">Stress response</keyword>
<reference evidence="8 9" key="1">
    <citation type="journal article" date="2016" name="Nat. Commun.">
        <title>Thousands of microbial genomes shed light on interconnected biogeochemical processes in an aquifer system.</title>
        <authorList>
            <person name="Anantharaman K."/>
            <person name="Brown C.T."/>
            <person name="Hug L.A."/>
            <person name="Sharon I."/>
            <person name="Castelle C.J."/>
            <person name="Probst A.J."/>
            <person name="Thomas B.C."/>
            <person name="Singh A."/>
            <person name="Wilkins M.J."/>
            <person name="Karaoz U."/>
            <person name="Brodie E.L."/>
            <person name="Williams K.H."/>
            <person name="Hubbard S.S."/>
            <person name="Banfield J.F."/>
        </authorList>
    </citation>
    <scope>NUCLEOTIDE SEQUENCE [LARGE SCALE GENOMIC DNA]</scope>
</reference>
<dbReference type="Proteomes" id="UP000177029">
    <property type="component" value="Unassembled WGS sequence"/>
</dbReference>
<evidence type="ECO:0000256" key="3">
    <source>
        <dbReference type="ARBA" id="ARBA00022722"/>
    </source>
</evidence>
<dbReference type="Gene3D" id="3.30.920.30">
    <property type="entry name" value="Hypothetical protein"/>
    <property type="match status" value="1"/>
</dbReference>
<evidence type="ECO:0008006" key="10">
    <source>
        <dbReference type="Google" id="ProtNLM"/>
    </source>
</evidence>
<dbReference type="Pfam" id="PF07927">
    <property type="entry name" value="HicA_toxin"/>
    <property type="match status" value="1"/>
</dbReference>
<evidence type="ECO:0000256" key="5">
    <source>
        <dbReference type="ARBA" id="ARBA00022801"/>
    </source>
</evidence>
<name>A0A1F8DPC6_9BACT</name>
<protein>
    <recommendedName>
        <fullName evidence="10">Addiction module toxin, HicA family</fullName>
    </recommendedName>
</protein>
<comment type="caution">
    <text evidence="8">The sequence shown here is derived from an EMBL/GenBank/DDBJ whole genome shotgun (WGS) entry which is preliminary data.</text>
</comment>
<evidence type="ECO:0000256" key="4">
    <source>
        <dbReference type="ARBA" id="ARBA00022759"/>
    </source>
</evidence>
<dbReference type="GO" id="GO:0004519">
    <property type="term" value="F:endonuclease activity"/>
    <property type="evidence" value="ECO:0007669"/>
    <property type="project" value="UniProtKB-KW"/>
</dbReference>
<evidence type="ECO:0000256" key="1">
    <source>
        <dbReference type="ARBA" id="ARBA00006620"/>
    </source>
</evidence>
<gene>
    <name evidence="8" type="ORF">A2755_03830</name>
</gene>
<sequence>MPRLTPVHWRKFEKFLLYVGCIFVREKGDHRVYTRIGLNRPVIIPQNSSIPAFIIRNNLRTLGISTKEYLEILERI</sequence>
<proteinExistence type="inferred from homology"/>
<dbReference type="STRING" id="1802555.A2755_03830"/>
<dbReference type="GO" id="GO:0016787">
    <property type="term" value="F:hydrolase activity"/>
    <property type="evidence" value="ECO:0007669"/>
    <property type="project" value="UniProtKB-KW"/>
</dbReference>
<keyword evidence="6" id="KW-0694">RNA-binding</keyword>
<dbReference type="AlphaFoldDB" id="A0A1F8DPC6"/>
<organism evidence="8 9">
    <name type="scientific">Candidatus Wolfebacteria bacterium RIFCSPHIGHO2_01_FULL_48_22</name>
    <dbReference type="NCBI Taxonomy" id="1802555"/>
    <lineage>
        <taxon>Bacteria</taxon>
        <taxon>Candidatus Wolfeibacteriota</taxon>
    </lineage>
</organism>
<evidence type="ECO:0000256" key="6">
    <source>
        <dbReference type="ARBA" id="ARBA00022884"/>
    </source>
</evidence>
<evidence type="ECO:0000256" key="7">
    <source>
        <dbReference type="ARBA" id="ARBA00023016"/>
    </source>
</evidence>
<keyword evidence="4" id="KW-0255">Endonuclease</keyword>
<dbReference type="GO" id="GO:0003729">
    <property type="term" value="F:mRNA binding"/>
    <property type="evidence" value="ECO:0007669"/>
    <property type="project" value="InterPro"/>
</dbReference>
<evidence type="ECO:0000256" key="2">
    <source>
        <dbReference type="ARBA" id="ARBA00022649"/>
    </source>
</evidence>
<keyword evidence="3" id="KW-0540">Nuclease</keyword>
<evidence type="ECO:0000313" key="9">
    <source>
        <dbReference type="Proteomes" id="UP000177029"/>
    </source>
</evidence>
<dbReference type="EMBL" id="MGIP01000026">
    <property type="protein sequence ID" value="OGM90292.1"/>
    <property type="molecule type" value="Genomic_DNA"/>
</dbReference>
<dbReference type="InterPro" id="IPR012933">
    <property type="entry name" value="HicA_mRNA_interferase"/>
</dbReference>
<evidence type="ECO:0000313" key="8">
    <source>
        <dbReference type="EMBL" id="OGM90292.1"/>
    </source>
</evidence>